<dbReference type="EMBL" id="JANJQO010000030">
    <property type="protein sequence ID" value="KAJ2983420.1"/>
    <property type="molecule type" value="Genomic_DNA"/>
</dbReference>
<dbReference type="Proteomes" id="UP001143910">
    <property type="component" value="Unassembled WGS sequence"/>
</dbReference>
<organism evidence="1 2">
    <name type="scientific">Zarea fungicola</name>
    <dbReference type="NCBI Taxonomy" id="93591"/>
    <lineage>
        <taxon>Eukaryota</taxon>
        <taxon>Fungi</taxon>
        <taxon>Dikarya</taxon>
        <taxon>Ascomycota</taxon>
        <taxon>Pezizomycotina</taxon>
        <taxon>Sordariomycetes</taxon>
        <taxon>Hypocreomycetidae</taxon>
        <taxon>Hypocreales</taxon>
        <taxon>Cordycipitaceae</taxon>
        <taxon>Zarea</taxon>
    </lineage>
</organism>
<reference evidence="1" key="1">
    <citation type="submission" date="2022-08" db="EMBL/GenBank/DDBJ databases">
        <title>Genome Sequence of Lecanicillium fungicola.</title>
        <authorList>
            <person name="Buettner E."/>
        </authorList>
    </citation>
    <scope>NUCLEOTIDE SEQUENCE</scope>
    <source>
        <strain evidence="1">Babe33</strain>
    </source>
</reference>
<protein>
    <submittedName>
        <fullName evidence="1">Uncharacterized protein</fullName>
    </submittedName>
</protein>
<name>A0ACC1NVW8_9HYPO</name>
<evidence type="ECO:0000313" key="1">
    <source>
        <dbReference type="EMBL" id="KAJ2983420.1"/>
    </source>
</evidence>
<sequence length="173" mass="19189">MDPRASTSSELRHSAEQPANIQPRTDATPENHTPEGGIQKQLRCVEQFHRTFNCGVRTTPTANIGLETARFRHALMREENQEYLDAVEAGDVVEVADALGDQLYVLCGTMIEHGMQGIIEDVFAEIHRSNMTKLGDDGKPVYREDGKVAKGPNFSRPNLKGIVESKVATEKKE</sequence>
<comment type="caution">
    <text evidence="1">The sequence shown here is derived from an EMBL/GenBank/DDBJ whole genome shotgun (WGS) entry which is preliminary data.</text>
</comment>
<accession>A0ACC1NVW8</accession>
<keyword evidence="2" id="KW-1185">Reference proteome</keyword>
<evidence type="ECO:0000313" key="2">
    <source>
        <dbReference type="Proteomes" id="UP001143910"/>
    </source>
</evidence>
<proteinExistence type="predicted"/>
<gene>
    <name evidence="1" type="ORF">NQ176_g713</name>
</gene>